<dbReference type="Proteomes" id="UP000023152">
    <property type="component" value="Unassembled WGS sequence"/>
</dbReference>
<comment type="caution">
    <text evidence="2">The sequence shown here is derived from an EMBL/GenBank/DDBJ whole genome shotgun (WGS) entry which is preliminary data.</text>
</comment>
<organism evidence="2 3">
    <name type="scientific">Reticulomyxa filosa</name>
    <dbReference type="NCBI Taxonomy" id="46433"/>
    <lineage>
        <taxon>Eukaryota</taxon>
        <taxon>Sar</taxon>
        <taxon>Rhizaria</taxon>
        <taxon>Retaria</taxon>
        <taxon>Foraminifera</taxon>
        <taxon>Monothalamids</taxon>
        <taxon>Reticulomyxidae</taxon>
        <taxon>Reticulomyxa</taxon>
    </lineage>
</organism>
<sequence length="245" mass="28436">MSLLNCICLQKNVLKKSANQSNVFSQIQTRDRSFNQSQPRETSKTTADDIKSYRDSSRQPFLTCNSKQAKFIFLGDKKEGFGERWGKDGGKKTKQLLLNTESTKQQNGHENDRKEEAIGAFEKYYILYDTFKGKKRICIYKYDTDVHVSCTDSRKIVEVTENEQEQVQSNNQNKIHKTKMKVCAFLGRSGWSTLFMLAAVMTQDYSFWLSYLTQEANKIIPLYQRIFGLNESQVICWPTKYCQLS</sequence>
<feature type="region of interest" description="Disordered" evidence="1">
    <location>
        <begin position="29"/>
        <end position="50"/>
    </location>
</feature>
<name>X6LC81_RETFI</name>
<feature type="compositionally biased region" description="Polar residues" evidence="1">
    <location>
        <begin position="29"/>
        <end position="40"/>
    </location>
</feature>
<reference evidence="2 3" key="1">
    <citation type="journal article" date="2013" name="Curr. Biol.">
        <title>The Genome of the Foraminiferan Reticulomyxa filosa.</title>
        <authorList>
            <person name="Glockner G."/>
            <person name="Hulsmann N."/>
            <person name="Schleicher M."/>
            <person name="Noegel A.A."/>
            <person name="Eichinger L."/>
            <person name="Gallinger C."/>
            <person name="Pawlowski J."/>
            <person name="Sierra R."/>
            <person name="Euteneuer U."/>
            <person name="Pillet L."/>
            <person name="Moustafa A."/>
            <person name="Platzer M."/>
            <person name="Groth M."/>
            <person name="Szafranski K."/>
            <person name="Schliwa M."/>
        </authorList>
    </citation>
    <scope>NUCLEOTIDE SEQUENCE [LARGE SCALE GENOMIC DNA]</scope>
</reference>
<protein>
    <submittedName>
        <fullName evidence="2">Uncharacterized protein</fullName>
    </submittedName>
</protein>
<proteinExistence type="predicted"/>
<keyword evidence="3" id="KW-1185">Reference proteome</keyword>
<evidence type="ECO:0000313" key="2">
    <source>
        <dbReference type="EMBL" id="ETN99637.1"/>
    </source>
</evidence>
<dbReference type="EMBL" id="ASPP01043372">
    <property type="protein sequence ID" value="ETN99637.1"/>
    <property type="molecule type" value="Genomic_DNA"/>
</dbReference>
<evidence type="ECO:0000256" key="1">
    <source>
        <dbReference type="SAM" id="MobiDB-lite"/>
    </source>
</evidence>
<evidence type="ECO:0000313" key="3">
    <source>
        <dbReference type="Proteomes" id="UP000023152"/>
    </source>
</evidence>
<feature type="compositionally biased region" description="Basic and acidic residues" evidence="1">
    <location>
        <begin position="41"/>
        <end position="50"/>
    </location>
</feature>
<dbReference type="AlphaFoldDB" id="X6LC81"/>
<gene>
    <name evidence="2" type="ORF">RFI_37833</name>
</gene>
<accession>X6LC81</accession>